<reference evidence="2" key="1">
    <citation type="journal article" date="2015" name="Nature">
        <title>Complex archaea that bridge the gap between prokaryotes and eukaryotes.</title>
        <authorList>
            <person name="Spang A."/>
            <person name="Saw J.H."/>
            <person name="Jorgensen S.L."/>
            <person name="Zaremba-Niedzwiedzka K."/>
            <person name="Martijn J."/>
            <person name="Lind A.E."/>
            <person name="van Eijk R."/>
            <person name="Schleper C."/>
            <person name="Guy L."/>
            <person name="Ettema T.J."/>
        </authorList>
    </citation>
    <scope>NUCLEOTIDE SEQUENCE</scope>
</reference>
<dbReference type="Pfam" id="PF14238">
    <property type="entry name" value="DUF4340"/>
    <property type="match status" value="1"/>
</dbReference>
<comment type="caution">
    <text evidence="2">The sequence shown here is derived from an EMBL/GenBank/DDBJ whole genome shotgun (WGS) entry which is preliminary data.</text>
</comment>
<gene>
    <name evidence="2" type="ORF">LCGC14_0182160</name>
</gene>
<proteinExistence type="predicted"/>
<feature type="domain" description="DUF4340" evidence="1">
    <location>
        <begin position="70"/>
        <end position="240"/>
    </location>
</feature>
<dbReference type="AlphaFoldDB" id="A0A0F9UT63"/>
<name>A0A0F9UT63_9ZZZZ</name>
<protein>
    <recommendedName>
        <fullName evidence="1">DUF4340 domain-containing protein</fullName>
    </recommendedName>
</protein>
<dbReference type="EMBL" id="LAZR01000074">
    <property type="protein sequence ID" value="KKN94889.1"/>
    <property type="molecule type" value="Genomic_DNA"/>
</dbReference>
<evidence type="ECO:0000259" key="1">
    <source>
        <dbReference type="Pfam" id="PF14238"/>
    </source>
</evidence>
<dbReference type="InterPro" id="IPR025641">
    <property type="entry name" value="DUF4340"/>
</dbReference>
<organism evidence="2">
    <name type="scientific">marine sediment metagenome</name>
    <dbReference type="NCBI Taxonomy" id="412755"/>
    <lineage>
        <taxon>unclassified sequences</taxon>
        <taxon>metagenomes</taxon>
        <taxon>ecological metagenomes</taxon>
    </lineage>
</organism>
<evidence type="ECO:0000313" key="2">
    <source>
        <dbReference type="EMBL" id="KKN94889.1"/>
    </source>
</evidence>
<accession>A0A0F9UT63</accession>
<sequence>MRKIVMVVVALLAVALVALALQARKEDRVVDLQSHKLLSEQQLELLGVTHKITLQRGEQEVHLVRKEDQWLVADSDNFPVLQPRLAALLLTLRGAEVQEEKTANPEYHQRLGLSTASEPPALQVTLEADDSSLGLVYGNAVGKGQLLRFADSDQVLLINRPLNISLNSNAWLDLQISKIPLEQVAKARWQHADGKALVLDKAEQGDYNFRLAGEVSAEGQERKLNSMVLALANLQAQDVSLRSKLALPQPSLTMQVTTWSGAQLAASLYQLDSQYWLTIDRVQQSDEQPVEVRVDPRWAYQLSVAQHDQLALRLADLQPEEPEIQE</sequence>